<evidence type="ECO:0000256" key="1">
    <source>
        <dbReference type="ARBA" id="ARBA00008361"/>
    </source>
</evidence>
<keyword evidence="3 5" id="KW-0808">Transferase</keyword>
<dbReference type="PANTHER" id="PTHR44942:SF4">
    <property type="entry name" value="METHYLTRANSFERASE TYPE 11 DOMAIN-CONTAINING PROTEIN"/>
    <property type="match status" value="1"/>
</dbReference>
<name>A0A1M5SBB8_9GAMM</name>
<proteinExistence type="inferred from homology"/>
<dbReference type="Proteomes" id="UP000184268">
    <property type="component" value="Unassembled WGS sequence"/>
</dbReference>
<dbReference type="PANTHER" id="PTHR44942">
    <property type="entry name" value="METHYLTRANSF_11 DOMAIN-CONTAINING PROTEIN"/>
    <property type="match status" value="1"/>
</dbReference>
<comment type="similarity">
    <text evidence="1">Belongs to the methyltransferase superfamily.</text>
</comment>
<evidence type="ECO:0000313" key="5">
    <source>
        <dbReference type="EMBL" id="SHH35796.1"/>
    </source>
</evidence>
<dbReference type="SUPFAM" id="SSF53335">
    <property type="entry name" value="S-adenosyl-L-methionine-dependent methyltransferases"/>
    <property type="match status" value="1"/>
</dbReference>
<dbReference type="GO" id="GO:0032259">
    <property type="term" value="P:methylation"/>
    <property type="evidence" value="ECO:0007669"/>
    <property type="project" value="UniProtKB-KW"/>
</dbReference>
<dbReference type="CDD" id="cd02440">
    <property type="entry name" value="AdoMet_MTases"/>
    <property type="match status" value="1"/>
</dbReference>
<dbReference type="AlphaFoldDB" id="A0A1M5SBB8"/>
<keyword evidence="6" id="KW-1185">Reference proteome</keyword>
<dbReference type="InterPro" id="IPR013216">
    <property type="entry name" value="Methyltransf_11"/>
</dbReference>
<keyword evidence="2 5" id="KW-0489">Methyltransferase</keyword>
<evidence type="ECO:0000256" key="2">
    <source>
        <dbReference type="ARBA" id="ARBA00022603"/>
    </source>
</evidence>
<dbReference type="RefSeq" id="WP_067663151.1">
    <property type="nucleotide sequence ID" value="NZ_FQXG01000002.1"/>
</dbReference>
<dbReference type="InterPro" id="IPR029063">
    <property type="entry name" value="SAM-dependent_MTases_sf"/>
</dbReference>
<evidence type="ECO:0000259" key="4">
    <source>
        <dbReference type="Pfam" id="PF08241"/>
    </source>
</evidence>
<gene>
    <name evidence="5" type="ORF">SAMN02745129_1940</name>
</gene>
<organism evidence="5 6">
    <name type="scientific">Ferrimonas marina</name>
    <dbReference type="NCBI Taxonomy" id="299255"/>
    <lineage>
        <taxon>Bacteria</taxon>
        <taxon>Pseudomonadati</taxon>
        <taxon>Pseudomonadota</taxon>
        <taxon>Gammaproteobacteria</taxon>
        <taxon>Alteromonadales</taxon>
        <taxon>Ferrimonadaceae</taxon>
        <taxon>Ferrimonas</taxon>
    </lineage>
</organism>
<feature type="domain" description="Methyltransferase type 11" evidence="4">
    <location>
        <begin position="90"/>
        <end position="183"/>
    </location>
</feature>
<accession>A0A1M5SBB8</accession>
<dbReference type="Pfam" id="PF08241">
    <property type="entry name" value="Methyltransf_11"/>
    <property type="match status" value="1"/>
</dbReference>
<sequence length="278" mass="32342">MELKRTLPPSRSLEQVTNHYLVEKAIAERLKASNWEERKRIYSTMYDELFAKVPDHPRLTRRESLDLSSKTTKVKLASVSKFLTPTSHFLEFAPGDCRFVKEVAQHVEKAIGVDISDQQNPEDGTPDNFELIVYDGYNLDTVADESIDLVFSDQLIEHFHPDDTKQHFQLVHRILRPGGRYIFRTPHSLTGPHDVSRYFSDEPQCFHLKEWTYAEIKTLIQELKFSSVTTHWNGKGIDFRLPYLYFSLCEQVLGTVPKRYVREAAKYFIPSLTCIVEK</sequence>
<evidence type="ECO:0000313" key="6">
    <source>
        <dbReference type="Proteomes" id="UP000184268"/>
    </source>
</evidence>
<protein>
    <submittedName>
        <fullName evidence="5">Methyltransferase domain-containing protein</fullName>
    </submittedName>
</protein>
<dbReference type="EMBL" id="FQXG01000002">
    <property type="protein sequence ID" value="SHH35796.1"/>
    <property type="molecule type" value="Genomic_DNA"/>
</dbReference>
<evidence type="ECO:0000256" key="3">
    <source>
        <dbReference type="ARBA" id="ARBA00022679"/>
    </source>
</evidence>
<dbReference type="STRING" id="299255.SAMN02745129_1940"/>
<dbReference type="InterPro" id="IPR051052">
    <property type="entry name" value="Diverse_substrate_MTase"/>
</dbReference>
<dbReference type="GO" id="GO:0008757">
    <property type="term" value="F:S-adenosylmethionine-dependent methyltransferase activity"/>
    <property type="evidence" value="ECO:0007669"/>
    <property type="project" value="InterPro"/>
</dbReference>
<dbReference type="Gene3D" id="3.40.50.150">
    <property type="entry name" value="Vaccinia Virus protein VP39"/>
    <property type="match status" value="1"/>
</dbReference>
<dbReference type="OrthoDB" id="9071885at2"/>
<reference evidence="5 6" key="1">
    <citation type="submission" date="2016-11" db="EMBL/GenBank/DDBJ databases">
        <authorList>
            <person name="Jaros S."/>
            <person name="Januszkiewicz K."/>
            <person name="Wedrychowicz H."/>
        </authorList>
    </citation>
    <scope>NUCLEOTIDE SEQUENCE [LARGE SCALE GENOMIC DNA]</scope>
    <source>
        <strain evidence="5 6">DSM 16917</strain>
    </source>
</reference>